<sequence length="213" mass="24582">MVAFYLSSEGYVMYMGADKFENEDLIKYGLPEDLWFHVDDMSSAHVYLRLKKNQKLEDVSSATIMECAQLVKANSIEGCKMREVKVVYTRWRNLKKTAAMEVGAIGYHDNSKVNSLWVVKDKETVKRLDKTKEIRFPNLAELQLERAAEFQAEKKAEKRNAVMQEKQAAKDRIKTAQEKSYADIMVSDNMKFNGDFEATVDDTAARNFEDDFM</sequence>
<dbReference type="InterPro" id="IPR039730">
    <property type="entry name" value="Jlp2/Ccd25"/>
</dbReference>
<evidence type="ECO:0000256" key="2">
    <source>
        <dbReference type="SAM" id="Coils"/>
    </source>
</evidence>
<name>A0A7S3H1X8_9STRA</name>
<dbReference type="EMBL" id="HBIC01023284">
    <property type="protein sequence ID" value="CAE0282796.1"/>
    <property type="molecule type" value="Transcribed_RNA"/>
</dbReference>
<proteinExistence type="inferred from homology"/>
<organism evidence="4">
    <name type="scientific">Spumella elongata</name>
    <dbReference type="NCBI Taxonomy" id="89044"/>
    <lineage>
        <taxon>Eukaryota</taxon>
        <taxon>Sar</taxon>
        <taxon>Stramenopiles</taxon>
        <taxon>Ochrophyta</taxon>
        <taxon>Chrysophyceae</taxon>
        <taxon>Chromulinales</taxon>
        <taxon>Chromulinaceae</taxon>
        <taxon>Spumella</taxon>
    </lineage>
</organism>
<gene>
    <name evidence="4" type="ORF">SELO1098_LOCUS11630</name>
</gene>
<reference evidence="4" key="1">
    <citation type="submission" date="2021-01" db="EMBL/GenBank/DDBJ databases">
        <authorList>
            <person name="Corre E."/>
            <person name="Pelletier E."/>
            <person name="Niang G."/>
            <person name="Scheremetjew M."/>
            <person name="Finn R."/>
            <person name="Kale V."/>
            <person name="Holt S."/>
            <person name="Cochrane G."/>
            <person name="Meng A."/>
            <person name="Brown T."/>
            <person name="Cohen L."/>
        </authorList>
    </citation>
    <scope>NUCLEOTIDE SEQUENCE</scope>
    <source>
        <strain evidence="4">CCAP 955/1</strain>
    </source>
</reference>
<dbReference type="PANTHER" id="PTHR13049:SF2">
    <property type="entry name" value="COILED-COIL DOMAIN-CONTAINING PROTEIN 25"/>
    <property type="match status" value="1"/>
</dbReference>
<keyword evidence="2" id="KW-0175">Coiled coil</keyword>
<evidence type="ECO:0000259" key="3">
    <source>
        <dbReference type="Pfam" id="PF05670"/>
    </source>
</evidence>
<protein>
    <recommendedName>
        <fullName evidence="3">NFACT RNA-binding domain-containing protein</fullName>
    </recommendedName>
</protein>
<accession>A0A7S3H1X8</accession>
<evidence type="ECO:0000256" key="1">
    <source>
        <dbReference type="ARBA" id="ARBA00008998"/>
    </source>
</evidence>
<dbReference type="AlphaFoldDB" id="A0A7S3H1X8"/>
<dbReference type="InterPro" id="IPR008532">
    <property type="entry name" value="NFACT_RNA-bd"/>
</dbReference>
<evidence type="ECO:0000313" key="4">
    <source>
        <dbReference type="EMBL" id="CAE0282796.1"/>
    </source>
</evidence>
<comment type="similarity">
    <text evidence="1">Belongs to the CCDC25 family.</text>
</comment>
<feature type="domain" description="NFACT RNA-binding" evidence="3">
    <location>
        <begin position="1"/>
        <end position="109"/>
    </location>
</feature>
<dbReference type="Pfam" id="PF05670">
    <property type="entry name" value="NFACT-R_1"/>
    <property type="match status" value="1"/>
</dbReference>
<feature type="coiled-coil region" evidence="2">
    <location>
        <begin position="147"/>
        <end position="179"/>
    </location>
</feature>
<dbReference type="PANTHER" id="PTHR13049">
    <property type="entry name" value="DUF814-RELATED"/>
    <property type="match status" value="1"/>
</dbReference>